<feature type="modified residue" description="4-aspartylphosphate" evidence="1">
    <location>
        <position position="57"/>
    </location>
</feature>
<dbReference type="PANTHER" id="PTHR37299">
    <property type="entry name" value="TRANSCRIPTIONAL REGULATOR-RELATED"/>
    <property type="match status" value="1"/>
</dbReference>
<dbReference type="PROSITE" id="PS50930">
    <property type="entry name" value="HTH_LYTTR"/>
    <property type="match status" value="1"/>
</dbReference>
<evidence type="ECO:0000256" key="1">
    <source>
        <dbReference type="PROSITE-ProRule" id="PRU00169"/>
    </source>
</evidence>
<feature type="domain" description="HTH LytTR-type" evidence="3">
    <location>
        <begin position="160"/>
        <end position="259"/>
    </location>
</feature>
<keyword evidence="4" id="KW-0238">DNA-binding</keyword>
<dbReference type="InterPro" id="IPR001789">
    <property type="entry name" value="Sig_transdc_resp-reg_receiver"/>
</dbReference>
<feature type="domain" description="Response regulatory" evidence="2">
    <location>
        <begin position="6"/>
        <end position="118"/>
    </location>
</feature>
<gene>
    <name evidence="4" type="ORF">CWM47_09710</name>
</gene>
<dbReference type="InterPro" id="IPR007492">
    <property type="entry name" value="LytTR_DNA-bd_dom"/>
</dbReference>
<dbReference type="EMBL" id="CP025096">
    <property type="protein sequence ID" value="AUD02067.1"/>
    <property type="molecule type" value="Genomic_DNA"/>
</dbReference>
<evidence type="ECO:0000259" key="3">
    <source>
        <dbReference type="PROSITE" id="PS50930"/>
    </source>
</evidence>
<dbReference type="InterPro" id="IPR011006">
    <property type="entry name" value="CheY-like_superfamily"/>
</dbReference>
<dbReference type="Gene3D" id="2.40.50.1020">
    <property type="entry name" value="LytTr DNA-binding domain"/>
    <property type="match status" value="1"/>
</dbReference>
<dbReference type="SMART" id="SM00850">
    <property type="entry name" value="LytTR"/>
    <property type="match status" value="1"/>
</dbReference>
<reference evidence="4 5" key="1">
    <citation type="submission" date="2017-11" db="EMBL/GenBank/DDBJ databases">
        <title>Taxonomic description and genome sequences of Spirosoma HA7 sp. nov., isolated from pollen microhabitat of Corylus avellana.</title>
        <authorList>
            <person name="Ambika Manirajan B."/>
            <person name="Suarez C."/>
            <person name="Ratering S."/>
            <person name="Geissler-Plaum R."/>
            <person name="Cardinale M."/>
            <person name="Sylvia S."/>
        </authorList>
    </citation>
    <scope>NUCLEOTIDE SEQUENCE [LARGE SCALE GENOMIC DNA]</scope>
    <source>
        <strain evidence="4 5">HA7</strain>
    </source>
</reference>
<accession>A0A2K8YWQ9</accession>
<dbReference type="GO" id="GO:0000156">
    <property type="term" value="F:phosphorelay response regulator activity"/>
    <property type="evidence" value="ECO:0007669"/>
    <property type="project" value="InterPro"/>
</dbReference>
<dbReference type="GO" id="GO:0003677">
    <property type="term" value="F:DNA binding"/>
    <property type="evidence" value="ECO:0007669"/>
    <property type="project" value="UniProtKB-KW"/>
</dbReference>
<keyword evidence="5" id="KW-1185">Reference proteome</keyword>
<evidence type="ECO:0000313" key="5">
    <source>
        <dbReference type="Proteomes" id="UP000232883"/>
    </source>
</evidence>
<sequence length="262" mass="29794">MTPSLHCYIIDDELPARTVLEKFIQRVPFLELVGQSDNAVDALFAIQQARPDLIFLDIEMPEMTGIEFLKALGMPRPQVIMITASPQYAVEGFELNVVDYLLKPVAFDRFLRAINKVKREGTERINPVPSTLPAPVAQAHVPLRTETDIQLTAEGDAEFFLVREDKKLIRVVPNEIVLIEAMKDYLTIHLKGRTIVVHMTLAKMEDMLPTAHFLRVNRSYIVRKAAIKEIDGNLITTIDDKRVPIGVTYRDSVWEAMKKNIM</sequence>
<dbReference type="KEGG" id="spir:CWM47_09710"/>
<dbReference type="PROSITE" id="PS50110">
    <property type="entry name" value="RESPONSE_REGULATORY"/>
    <property type="match status" value="1"/>
</dbReference>
<evidence type="ECO:0000313" key="4">
    <source>
        <dbReference type="EMBL" id="AUD02067.1"/>
    </source>
</evidence>
<name>A0A2K8YWQ9_9BACT</name>
<dbReference type="PANTHER" id="PTHR37299:SF1">
    <property type="entry name" value="STAGE 0 SPORULATION PROTEIN A HOMOLOG"/>
    <property type="match status" value="1"/>
</dbReference>
<proteinExistence type="predicted"/>
<evidence type="ECO:0000259" key="2">
    <source>
        <dbReference type="PROSITE" id="PS50110"/>
    </source>
</evidence>
<dbReference type="Gene3D" id="3.40.50.2300">
    <property type="match status" value="1"/>
</dbReference>
<keyword evidence="1" id="KW-0597">Phosphoprotein</keyword>
<dbReference type="Proteomes" id="UP000232883">
    <property type="component" value="Chromosome"/>
</dbReference>
<organism evidence="4 5">
    <name type="scientific">Spirosoma pollinicola</name>
    <dbReference type="NCBI Taxonomy" id="2057025"/>
    <lineage>
        <taxon>Bacteria</taxon>
        <taxon>Pseudomonadati</taxon>
        <taxon>Bacteroidota</taxon>
        <taxon>Cytophagia</taxon>
        <taxon>Cytophagales</taxon>
        <taxon>Cytophagaceae</taxon>
        <taxon>Spirosoma</taxon>
    </lineage>
</organism>
<dbReference type="Pfam" id="PF04397">
    <property type="entry name" value="LytTR"/>
    <property type="match status" value="1"/>
</dbReference>
<dbReference type="SMART" id="SM00448">
    <property type="entry name" value="REC"/>
    <property type="match status" value="1"/>
</dbReference>
<dbReference type="Pfam" id="PF00072">
    <property type="entry name" value="Response_reg"/>
    <property type="match status" value="1"/>
</dbReference>
<dbReference type="OrthoDB" id="1646880at2"/>
<dbReference type="RefSeq" id="WP_100987787.1">
    <property type="nucleotide sequence ID" value="NZ_CP025096.1"/>
</dbReference>
<protein>
    <submittedName>
        <fullName evidence="4">DNA-binding response regulator</fullName>
    </submittedName>
</protein>
<dbReference type="AlphaFoldDB" id="A0A2K8YWQ9"/>
<dbReference type="SUPFAM" id="SSF52172">
    <property type="entry name" value="CheY-like"/>
    <property type="match status" value="1"/>
</dbReference>
<dbReference type="InterPro" id="IPR046947">
    <property type="entry name" value="LytR-like"/>
</dbReference>